<dbReference type="RefSeq" id="WP_345207936.1">
    <property type="nucleotide sequence ID" value="NZ_BAABGM010000024.1"/>
</dbReference>
<dbReference type="EMBL" id="BAABGM010000024">
    <property type="protein sequence ID" value="GAA4411675.1"/>
    <property type="molecule type" value="Genomic_DNA"/>
</dbReference>
<dbReference type="Proteomes" id="UP001500945">
    <property type="component" value="Unassembled WGS sequence"/>
</dbReference>
<reference evidence="2" key="1">
    <citation type="journal article" date="2019" name="Int. J. Syst. Evol. Microbiol.">
        <title>The Global Catalogue of Microorganisms (GCM) 10K type strain sequencing project: providing services to taxonomists for standard genome sequencing and annotation.</title>
        <authorList>
            <consortium name="The Broad Institute Genomics Platform"/>
            <consortium name="The Broad Institute Genome Sequencing Center for Infectious Disease"/>
            <person name="Wu L."/>
            <person name="Ma J."/>
        </authorList>
    </citation>
    <scope>NUCLEOTIDE SEQUENCE [LARGE SCALE GENOMIC DNA]</scope>
    <source>
        <strain evidence="2">JCM 17809</strain>
    </source>
</reference>
<organism evidence="1 2">
    <name type="scientific">Fodinibacter luteus</name>
    <dbReference type="NCBI Taxonomy" id="552064"/>
    <lineage>
        <taxon>Bacteria</taxon>
        <taxon>Bacillati</taxon>
        <taxon>Actinomycetota</taxon>
        <taxon>Actinomycetes</taxon>
        <taxon>Micrococcales</taxon>
        <taxon>Intrasporangiaceae</taxon>
        <taxon>Fodinibacter (ex Wang et al. 2009)</taxon>
    </lineage>
</organism>
<evidence type="ECO:0000313" key="2">
    <source>
        <dbReference type="Proteomes" id="UP001500945"/>
    </source>
</evidence>
<sequence>MQGHVVVDGWGSLADELVSQLRRCAVPVLGGRHAADSAELALAADGPPAAVVVVAEGRAPGWAGAPWQARGIPHLPLVLQSDAVVVGPLVLPGRTACLRCAAGAWDSSRACAAGEVPPGTLVLACAVATVTVLAARRGDASLAGISTEIGLDEVAVTHRLWPMRHGCGCARVRMAG</sequence>
<proteinExistence type="predicted"/>
<keyword evidence="2" id="KW-1185">Reference proteome</keyword>
<accession>A0ABP8KND0</accession>
<dbReference type="Gene3D" id="3.40.50.720">
    <property type="entry name" value="NAD(P)-binding Rossmann-like Domain"/>
    <property type="match status" value="1"/>
</dbReference>
<evidence type="ECO:0008006" key="3">
    <source>
        <dbReference type="Google" id="ProtNLM"/>
    </source>
</evidence>
<evidence type="ECO:0000313" key="1">
    <source>
        <dbReference type="EMBL" id="GAA4411675.1"/>
    </source>
</evidence>
<comment type="caution">
    <text evidence="1">The sequence shown here is derived from an EMBL/GenBank/DDBJ whole genome shotgun (WGS) entry which is preliminary data.</text>
</comment>
<name>A0ABP8KND0_9MICO</name>
<gene>
    <name evidence="1" type="ORF">GCM10023168_32710</name>
</gene>
<protein>
    <recommendedName>
        <fullName evidence="3">Bacteriocin biosynthesis cyclodehydratase domain-containing protein</fullName>
    </recommendedName>
</protein>